<dbReference type="PANTHER" id="PTHR46288:SF27">
    <property type="entry name" value="CYSTEINE_HISTIDINE-RICH C1 DOMAIN FAMILY PROTEIN"/>
    <property type="match status" value="1"/>
</dbReference>
<dbReference type="Gene3D" id="3.30.60.20">
    <property type="match status" value="1"/>
</dbReference>
<sequence>MDMEIGSQHFGHQHPVVFKDVLSDQTKEAICLRCGEMVFDLSFSCTECEFYLHKKCAEAPAKIDHPFHRNHPLVLLPKPSYKRCFYNFCGKTCEKSVYHCSCKLDFHIKCALFSLNMAEKKLEELKHITIKVPLLFTEDDNKELEKLDCFICWEPLLESMYFSLDCGFNLHKKCVELPHEIKYPIHKRHYLILQFNVDHFSCKICLQELSGMGFVYSCSACRFFIHIKCAEFPPILNLPCHCNHSLFLHLKMGEKKGWYKEVEPKDIDGKLAIVPKMSTNPIDCVLEKSEDGEMTKIKHFSHAHNLILSKNLIEGHSQG</sequence>
<proteinExistence type="predicted"/>
<protein>
    <recommendedName>
        <fullName evidence="4">Phorbol-ester/DAG-type domain-containing protein</fullName>
    </recommendedName>
</protein>
<keyword evidence="1" id="KW-0479">Metal-binding</keyword>
<dbReference type="InterPro" id="IPR004146">
    <property type="entry name" value="DC1"/>
</dbReference>
<dbReference type="SUPFAM" id="SSF57889">
    <property type="entry name" value="Cysteine-rich domain"/>
    <property type="match status" value="2"/>
</dbReference>
<evidence type="ECO:0000256" key="2">
    <source>
        <dbReference type="ARBA" id="ARBA00022737"/>
    </source>
</evidence>
<evidence type="ECO:0000313" key="5">
    <source>
        <dbReference type="EMBL" id="KAH1096378.1"/>
    </source>
</evidence>
<dbReference type="OrthoDB" id="929663at2759"/>
<dbReference type="PANTHER" id="PTHR46288">
    <property type="entry name" value="PHORBOL-ESTER/DAG-TYPE DOMAIN-CONTAINING PROTEIN"/>
    <property type="match status" value="1"/>
</dbReference>
<evidence type="ECO:0000259" key="4">
    <source>
        <dbReference type="PROSITE" id="PS50081"/>
    </source>
</evidence>
<dbReference type="SMART" id="SM00109">
    <property type="entry name" value="C1"/>
    <property type="match status" value="2"/>
</dbReference>
<name>A0A9D4A6K2_9ROSI</name>
<comment type="caution">
    <text evidence="5">The sequence shown here is derived from an EMBL/GenBank/DDBJ whole genome shotgun (WGS) entry which is preliminary data.</text>
</comment>
<dbReference type="Proteomes" id="UP000828251">
    <property type="component" value="Unassembled WGS sequence"/>
</dbReference>
<feature type="domain" description="Phorbol-ester/DAG-type" evidence="4">
    <location>
        <begin position="13"/>
        <end position="64"/>
    </location>
</feature>
<keyword evidence="2" id="KW-0677">Repeat</keyword>
<keyword evidence="3" id="KW-0862">Zinc</keyword>
<dbReference type="Pfam" id="PF03107">
    <property type="entry name" value="C1_2"/>
    <property type="match status" value="2"/>
</dbReference>
<dbReference type="GO" id="GO:0046872">
    <property type="term" value="F:metal ion binding"/>
    <property type="evidence" value="ECO:0007669"/>
    <property type="project" value="UniProtKB-KW"/>
</dbReference>
<evidence type="ECO:0000256" key="1">
    <source>
        <dbReference type="ARBA" id="ARBA00022723"/>
    </source>
</evidence>
<dbReference type="EMBL" id="JAIQCV010000005">
    <property type="protein sequence ID" value="KAH1096378.1"/>
    <property type="molecule type" value="Genomic_DNA"/>
</dbReference>
<reference evidence="5 6" key="1">
    <citation type="journal article" date="2021" name="Plant Biotechnol. J.">
        <title>Multi-omics assisted identification of the key and species-specific regulatory components of drought-tolerant mechanisms in Gossypium stocksii.</title>
        <authorList>
            <person name="Yu D."/>
            <person name="Ke L."/>
            <person name="Zhang D."/>
            <person name="Wu Y."/>
            <person name="Sun Y."/>
            <person name="Mei J."/>
            <person name="Sun J."/>
            <person name="Sun Y."/>
        </authorList>
    </citation>
    <scope>NUCLEOTIDE SEQUENCE [LARGE SCALE GENOMIC DNA]</scope>
    <source>
        <strain evidence="6">cv. E1</strain>
        <tissue evidence="5">Leaf</tissue>
    </source>
</reference>
<dbReference type="PROSITE" id="PS50081">
    <property type="entry name" value="ZF_DAG_PE_2"/>
    <property type="match status" value="1"/>
</dbReference>
<organism evidence="5 6">
    <name type="scientific">Gossypium stocksii</name>
    <dbReference type="NCBI Taxonomy" id="47602"/>
    <lineage>
        <taxon>Eukaryota</taxon>
        <taxon>Viridiplantae</taxon>
        <taxon>Streptophyta</taxon>
        <taxon>Embryophyta</taxon>
        <taxon>Tracheophyta</taxon>
        <taxon>Spermatophyta</taxon>
        <taxon>Magnoliopsida</taxon>
        <taxon>eudicotyledons</taxon>
        <taxon>Gunneridae</taxon>
        <taxon>Pentapetalae</taxon>
        <taxon>rosids</taxon>
        <taxon>malvids</taxon>
        <taxon>Malvales</taxon>
        <taxon>Malvaceae</taxon>
        <taxon>Malvoideae</taxon>
        <taxon>Gossypium</taxon>
    </lineage>
</organism>
<dbReference type="AlphaFoldDB" id="A0A9D4A6K2"/>
<gene>
    <name evidence="5" type="ORF">J1N35_013299</name>
</gene>
<keyword evidence="6" id="KW-1185">Reference proteome</keyword>
<dbReference type="InterPro" id="IPR046349">
    <property type="entry name" value="C1-like_sf"/>
</dbReference>
<accession>A0A9D4A6K2</accession>
<evidence type="ECO:0000313" key="6">
    <source>
        <dbReference type="Proteomes" id="UP000828251"/>
    </source>
</evidence>
<dbReference type="InterPro" id="IPR002219">
    <property type="entry name" value="PKC_DAG/PE"/>
</dbReference>
<evidence type="ECO:0000256" key="3">
    <source>
        <dbReference type="ARBA" id="ARBA00022833"/>
    </source>
</evidence>